<feature type="compositionally biased region" description="Basic and acidic residues" evidence="1">
    <location>
        <begin position="3104"/>
        <end position="3114"/>
    </location>
</feature>
<evidence type="ECO:0000313" key="3">
    <source>
        <dbReference type="Proteomes" id="UP000019487"/>
    </source>
</evidence>
<feature type="region of interest" description="Disordered" evidence="1">
    <location>
        <begin position="3080"/>
        <end position="3461"/>
    </location>
</feature>
<protein>
    <submittedName>
        <fullName evidence="2">Uncharacterized protein</fullName>
    </submittedName>
</protein>
<feature type="compositionally biased region" description="Acidic residues" evidence="1">
    <location>
        <begin position="2352"/>
        <end position="2361"/>
    </location>
</feature>
<feature type="region of interest" description="Disordered" evidence="1">
    <location>
        <begin position="1068"/>
        <end position="1094"/>
    </location>
</feature>
<dbReference type="STRING" id="1432307.W9C7N7"/>
<dbReference type="Proteomes" id="UP000019487">
    <property type="component" value="Unassembled WGS sequence"/>
</dbReference>
<feature type="compositionally biased region" description="Basic and acidic residues" evidence="1">
    <location>
        <begin position="2640"/>
        <end position="2657"/>
    </location>
</feature>
<feature type="compositionally biased region" description="Polar residues" evidence="1">
    <location>
        <begin position="2770"/>
        <end position="2780"/>
    </location>
</feature>
<feature type="compositionally biased region" description="Polar residues" evidence="1">
    <location>
        <begin position="3269"/>
        <end position="3290"/>
    </location>
</feature>
<feature type="compositionally biased region" description="Basic and acidic residues" evidence="1">
    <location>
        <begin position="3568"/>
        <end position="3590"/>
    </location>
</feature>
<proteinExistence type="predicted"/>
<feature type="region of interest" description="Disordered" evidence="1">
    <location>
        <begin position="2558"/>
        <end position="2598"/>
    </location>
</feature>
<reference evidence="2 3" key="1">
    <citation type="journal article" date="2014" name="Genome Announc.">
        <title>Draft genome sequence of Sclerotinia borealis, a psychrophilic plant pathogenic fungus.</title>
        <authorList>
            <person name="Mardanov A.V."/>
            <person name="Beletsky A.V."/>
            <person name="Kadnikov V.V."/>
            <person name="Ignatov A.N."/>
            <person name="Ravin N.V."/>
        </authorList>
    </citation>
    <scope>NUCLEOTIDE SEQUENCE [LARGE SCALE GENOMIC DNA]</scope>
    <source>
        <strain evidence="3">F-4157</strain>
    </source>
</reference>
<feature type="compositionally biased region" description="Acidic residues" evidence="1">
    <location>
        <begin position="1761"/>
        <end position="1775"/>
    </location>
</feature>
<feature type="compositionally biased region" description="Basic and acidic residues" evidence="1">
    <location>
        <begin position="3551"/>
        <end position="3560"/>
    </location>
</feature>
<feature type="region of interest" description="Disordered" evidence="1">
    <location>
        <begin position="2719"/>
        <end position="2953"/>
    </location>
</feature>
<comment type="caution">
    <text evidence="2">The sequence shown here is derived from an EMBL/GenBank/DDBJ whole genome shotgun (WGS) entry which is preliminary data.</text>
</comment>
<feature type="region of interest" description="Disordered" evidence="1">
    <location>
        <begin position="2188"/>
        <end position="2220"/>
    </location>
</feature>
<feature type="compositionally biased region" description="Low complexity" evidence="1">
    <location>
        <begin position="1494"/>
        <end position="1503"/>
    </location>
</feature>
<feature type="compositionally biased region" description="Polar residues" evidence="1">
    <location>
        <begin position="3198"/>
        <end position="3216"/>
    </location>
</feature>
<evidence type="ECO:0000313" key="2">
    <source>
        <dbReference type="EMBL" id="ESZ91783.1"/>
    </source>
</evidence>
<feature type="compositionally biased region" description="Acidic residues" evidence="1">
    <location>
        <begin position="2379"/>
        <end position="2394"/>
    </location>
</feature>
<feature type="compositionally biased region" description="Basic and acidic residues" evidence="1">
    <location>
        <begin position="2613"/>
        <end position="2625"/>
    </location>
</feature>
<feature type="compositionally biased region" description="Basic and acidic residues" evidence="1">
    <location>
        <begin position="3155"/>
        <end position="3170"/>
    </location>
</feature>
<feature type="region of interest" description="Disordered" evidence="1">
    <location>
        <begin position="1482"/>
        <end position="1506"/>
    </location>
</feature>
<keyword evidence="3" id="KW-1185">Reference proteome</keyword>
<feature type="region of interest" description="Disordered" evidence="1">
    <location>
        <begin position="1548"/>
        <end position="1567"/>
    </location>
</feature>
<dbReference type="OrthoDB" id="3563205at2759"/>
<gene>
    <name evidence="2" type="ORF">SBOR_7834</name>
</gene>
<evidence type="ECO:0000256" key="1">
    <source>
        <dbReference type="SAM" id="MobiDB-lite"/>
    </source>
</evidence>
<feature type="region of interest" description="Disordered" evidence="1">
    <location>
        <begin position="2976"/>
        <end position="3001"/>
    </location>
</feature>
<feature type="compositionally biased region" description="Basic and acidic residues" evidence="1">
    <location>
        <begin position="1838"/>
        <end position="1858"/>
    </location>
</feature>
<feature type="compositionally biased region" description="Low complexity" evidence="1">
    <location>
        <begin position="1587"/>
        <end position="1600"/>
    </location>
</feature>
<feature type="region of interest" description="Disordered" evidence="1">
    <location>
        <begin position="2692"/>
        <end position="2711"/>
    </location>
</feature>
<feature type="region of interest" description="Disordered" evidence="1">
    <location>
        <begin position="3488"/>
        <end position="3590"/>
    </location>
</feature>
<feature type="compositionally biased region" description="Basic and acidic residues" evidence="1">
    <location>
        <begin position="1776"/>
        <end position="1795"/>
    </location>
</feature>
<feature type="region of interest" description="Disordered" evidence="1">
    <location>
        <begin position="2130"/>
        <end position="2161"/>
    </location>
</feature>
<accession>W9C7N7</accession>
<feature type="region of interest" description="Disordered" evidence="1">
    <location>
        <begin position="2612"/>
        <end position="2674"/>
    </location>
</feature>
<feature type="compositionally biased region" description="Basic and acidic residues" evidence="1">
    <location>
        <begin position="2895"/>
        <end position="2911"/>
    </location>
</feature>
<dbReference type="HOGENOM" id="CLU_225205_0_0_1"/>
<organism evidence="2 3">
    <name type="scientific">Sclerotinia borealis (strain F-4128)</name>
    <dbReference type="NCBI Taxonomy" id="1432307"/>
    <lineage>
        <taxon>Eukaryota</taxon>
        <taxon>Fungi</taxon>
        <taxon>Dikarya</taxon>
        <taxon>Ascomycota</taxon>
        <taxon>Pezizomycotina</taxon>
        <taxon>Leotiomycetes</taxon>
        <taxon>Helotiales</taxon>
        <taxon>Sclerotiniaceae</taxon>
        <taxon>Sclerotinia</taxon>
    </lineage>
</organism>
<feature type="compositionally biased region" description="Polar residues" evidence="1">
    <location>
        <begin position="3401"/>
        <end position="3416"/>
    </location>
</feature>
<dbReference type="EMBL" id="AYSA01000459">
    <property type="protein sequence ID" value="ESZ91783.1"/>
    <property type="molecule type" value="Genomic_DNA"/>
</dbReference>
<feature type="compositionally biased region" description="Basic and acidic residues" evidence="1">
    <location>
        <begin position="2844"/>
        <end position="2853"/>
    </location>
</feature>
<feature type="region of interest" description="Disordered" evidence="1">
    <location>
        <begin position="1746"/>
        <end position="1796"/>
    </location>
</feature>
<feature type="compositionally biased region" description="Basic and acidic residues" evidence="1">
    <location>
        <begin position="14"/>
        <end position="26"/>
    </location>
</feature>
<feature type="region of interest" description="Disordered" evidence="1">
    <location>
        <begin position="1580"/>
        <end position="1733"/>
    </location>
</feature>
<feature type="compositionally biased region" description="Basic and acidic residues" evidence="1">
    <location>
        <begin position="2506"/>
        <end position="2520"/>
    </location>
</feature>
<feature type="region of interest" description="Disordered" evidence="1">
    <location>
        <begin position="1838"/>
        <end position="1877"/>
    </location>
</feature>
<feature type="compositionally biased region" description="Basic and acidic residues" evidence="1">
    <location>
        <begin position="1666"/>
        <end position="1681"/>
    </location>
</feature>
<feature type="compositionally biased region" description="Polar residues" evidence="1">
    <location>
        <begin position="3380"/>
        <end position="3390"/>
    </location>
</feature>
<sequence length="3590" mass="389435">MPVNLQPSIGTADISKKEKPRGEGSRRMSTNSRPPLSHRIRASFEGKKSQDSTSPIHSNFSVSSLTDPEVLRQAIDHAISGDAFQAGIASHIAKLLKPEIKTALDTIEPLVNAVLQHEILLKKTNIGLDSVLLRLGLMTDEDGAVDPTKARLSVHGALNSHPTSEDIPLPLSYTSTSAIPGSFSNDRPKPLFNRNVTHTAGELSQISNSLDLNNNKLGRVVEGIAEITNLLRSNERLGNLKERPEKNATDTSVQTQLDELQGNVRVIITRIGNDLGTNVKAINDHLAGGTPGSETAVGTNAADTKLLHAISSGLDSLKGNLDTGTASHNESLGLLREQVAALQLALDAQKVILGEIKEADNSVEVLAGIQKSNDSHEAHTAMLGELKEKNVQPTDVSAQPASTSEDAETLQIILTEVQKSNEAHEKHRTALEGIKDSDTSAAILAEVQKSNDSHIAHAATLEALKTSPPLPSETTASVDLGNLETQMGRIIETSTVVLAEIQKSNESHISHAAALENIKALPTPPPEIIPSSVGVDLRGLETNMGSIIEKLDNHAAVLDEIKAKHGSVSTGIDARSFDGHFSSITSLLEAHTATLEGIKATDIPTTDFGSLAAVLEAHTATLEEIRARDIPMADFSLITAMLESHTAVLEEIKSKNIPVADFTPITSLLEAHTAVLEEIKTKDGGPSVDLSPITNMLDAHTATLDEIKSKDIQVADFIPITSMLQHHHSATLQEIKAQDGLSNIDFSPITSTLTSHSAILDEIKSKDVQSSTAPAAINMETFETHFNSITGMLAAHTAALDEIKSKAGSSNSAVPAEINTEALDKHFGSITSMLEAHTIVLEDIKSKDTTPSIGPTELNTVAFDGYFNSLAVMLESHTAALDELKSKNTESSRSLMPRSENADFKSFESHFTAIKSALDAHMVVLDDLKSEALAKNDLDAMVVDNMLEPRIMAIKSTLDAHTAVLEELKSNTSTTNVTASSETRNDTLPKLLETLSSHTNLLREIKNADVNDEILTALHELQERTSTAFNTLKESNVSDEILTALHTCNDSQEKLDKSLLELQIAVKTSGSSEQSGEKPIVPSEELESPNGGVDLSGLETQISAVIAILEGQNGVLGEIKGAMNSGIEAHSSHTTALGEIKDVTIASNESHTAHGAILLALKNAANSSNESHGTHTATLGVIRDATAIWSKAHSTQIISLGELKEAMQVSNESHNAHTSTLGDIREATASLNEAHLTHATTLGELKGAIDASNESHASQATVLEGLESIQSAQSSPDTIVESTPASVLDTSALDTQLTSIMSTLDSQTSTLGEIKGAHTSHTITLSEIKEATSASNESHNSHAAILSEIRDSNSPIKDITEVLETHTSLLEGLKEDAESKHDKVKGDIEGLERIVEKTSSKHEENLSRHEELIKEHGDLARENHNGLKGTIAGLALGGIVGAGVMKAVEGGEDKALDVAEQVEEVPEILTEEDKILEEPPVLESEVPEVEESASESAQSQIEPLVEDEVTVEPEVELEVEVSVEDEKAGSEEVLVDQELEVDAILTEPEVIAEPQEDVLIPGPAQIEPELEPELDIEACVEKEAPIEEPTPGEPEAPAQEIGVEEIILAEEQSERAALETTDETPTTEPLQVQEDLPTEETIPQQDPISVEPEIPSESNSEDDDVTSTKEPEVIEKAEEIRTPVSESIEDPVTSQDSPVMEEPQAPESESIPDSDIVPESSKGDSEPEQSAVVEEIPVEEEIIAVEGSEEEADGERIGDEILGDGDGDGDDVIDGDDLKSTEEKDLVVEEEKPTEEVVLNTAEGEIHHHVNKVMPIEEAKPAEESITKVLTQNVPAHLEDALPLKTDGKLPESEERDTASSSYTPTISKDDAVLSESPIEVENLVLEPSIETSMMGNKEISTEPLITESSSEDHPVIEETVPEPPVETQETALEAESQELRTEDISTATTVQVIEPCQEEDSLELIAETEPEIETETETEIETLVQDLGDQIQIQIQIPVESESESEVLVKSGKSLVSNDSDGEISSETTKVVGLLLEESILEPIVESVIPISVSELKDHDQDLPTGTVKRESEEGSVGIENLERENLETENLEVGNESISSENAEIFVDSIQGESIPELVVESEALVLESSHQDQLPVESEKKSVETENPELSNDGIPSETAEMFMEPLQEESIPELVVESEAPVLELNHQDEPPAEGEKSATESEISEPIGLDSESVEDLLPSIECEKKALEIENQEPNHEAIPTEIEENPVELAGDQNPGSIIEAEIPVSELDAQHQFPVQREENSLEPEVGEPIVKELQNSEEQLSPPIGDEETVIETTTKDAVHDLVIGHDAPESIEEAQIIAKDEETPESIEEQVVEIPNEGPATESQSPISNEEDYVVEESPEEDTPNAEVKNENLAGIPETSEEVQLFAENEEKPISMEEQVIEAPHEQEALENEFSVPEAAIIEDIEDAKVREEIAALNAELAMIMAGEEGKGRDPMVNETEKSGRDDTLVAAEIISRNEPKELQVKHNTEEPIDIPEEQPPMESQECLEEQLETESLHTDVIELKEEQMDSVAGEDNSCEPSQEDISEMPVVTSSDLKEETSRTEPKIETLENTIIQSNNELLQHEENIPKDKQDFTQGQTRIAEDENTPEEKSLEVSAESEERISESRPIAGEPEDEDISNEIVPVAVEYVPGEGEVLKTESASISVPVETESNDRESRHIIDERVLSTDIEGNQSLPDRPESEPTIDSEPQILEAETIPEDVAFEIGSKDSESETEPVLSSVQESSTIELEPAVDNRPDVEGESQELDNGRLPVEHLEVIDTQPSYEEHSKNASSVEIGESVPLESGILHENLGDSKELETKSVIPENTSNQTAGSEPDEDNNTAEEKIQEFEYVVEIQSTESSHEEISTADKSQHDSEPAQDEIASNIPLPSELIQDEPIALEEEEYSNTQFSPARDTVQIENHPISEDVIPVESRIAESGSILPNEDEIESEGEPVSREVPVVSDNQYISEESIPLKLEPVLDSEETAIEESNEHTPQDDISHDQFESQIIPQIESQIQPIIEDVPTVPESSELPEDSVSLEDEALIESGNSVIEPTDDQVLENNQNVSDEIRAGRKDELTSEDNISIYPQNVEPKSVVENYRQEQGFPSHKQSLEPKTSASDHIDADRSERKLKPEATQLDLKEAYSTSQAHINDPEAAVKQRYSSFEETPLDTRTSSNHQENSERSEPELETTYASPNYRQGHLSESHPTQNIHFNDPELAQHQPIIPADQMMHQNDTPTSLPTALSAKMSTETLPAGEESRRPSVSPESDLRLPVKTSEGVESIRENPGSGTEPIYPIHDEPVRSSTSSRLPIMSPRAADNITEDPKPESQSNYPIYNKPEPEQSSSISQGFNINAPDAPIKNQDANQTICESPRSGSETLLGHSTHDELAVRSSESESPLVQAQAQGFNFGLPGTSTTPVESQREIRELEIRQPENVNVNRRSNVRDLLRQFEGGESSSPSLASSSASSQNRLSVSSPRDRVGTGSSIPRLVDIRSSGRENKLSGEGGSEGEGDGKKRDAGEGKIMIWGKGERGRGEEGERGRGEEEDGARL</sequence>
<feature type="region of interest" description="Disordered" evidence="1">
    <location>
        <begin position="2349"/>
        <end position="2409"/>
    </location>
</feature>
<feature type="compositionally biased region" description="Polar residues" evidence="1">
    <location>
        <begin position="3434"/>
        <end position="3445"/>
    </location>
</feature>
<feature type="compositionally biased region" description="Polar residues" evidence="1">
    <location>
        <begin position="2858"/>
        <end position="2867"/>
    </location>
</feature>
<feature type="region of interest" description="Disordered" evidence="1">
    <location>
        <begin position="1"/>
        <end position="39"/>
    </location>
</feature>
<feature type="region of interest" description="Disordered" evidence="1">
    <location>
        <begin position="2505"/>
        <end position="2543"/>
    </location>
</feature>
<feature type="compositionally biased region" description="Basic and acidic residues" evidence="1">
    <location>
        <begin position="3530"/>
        <end position="3541"/>
    </location>
</feature>
<feature type="compositionally biased region" description="Basic and acidic residues" evidence="1">
    <location>
        <begin position="2586"/>
        <end position="2598"/>
    </location>
</feature>
<feature type="compositionally biased region" description="Basic and acidic residues" evidence="1">
    <location>
        <begin position="2190"/>
        <end position="2204"/>
    </location>
</feature>
<name>W9C7N7_SCLBF</name>
<feature type="compositionally biased region" description="Low complexity" evidence="1">
    <location>
        <begin position="3495"/>
        <end position="3515"/>
    </location>
</feature>